<evidence type="ECO:0000256" key="2">
    <source>
        <dbReference type="ARBA" id="ARBA00011233"/>
    </source>
</evidence>
<dbReference type="InterPro" id="IPR050298">
    <property type="entry name" value="Gram-neg_bact_OMP"/>
</dbReference>
<keyword evidence="6 11" id="KW-0732">Signal</keyword>
<sequence length="305" mass="31775">MNKKFIALAVAAAVAAPAALAADNEVVLYGQVNLGLNITTAGTDQLKVSNISSRIGFKGQEDLGGGMKAFFKVETGIGPDSAPASSFGSREAWVGLKGDFGSVGLGRGKTPYTLATEELDPFYFNESLGLTNTSMSNYRANNSIRYDGEFGPVSVAVNNSFGEDKTAGKNASNEISASVKFSGQGFAVFGAVNSNKPGGAKANDAYLVGASANIGDLNLGGAVQHTDDAAGKNDDVLLLVGYTMGNASVQLGGIVYDEDRKTKDQVTAGFYYSLSKRTTILTEYTSNYVGVKNDNSFIVGLAHSF</sequence>
<dbReference type="PRINTS" id="PR00184">
    <property type="entry name" value="NEISSPPORIN"/>
</dbReference>
<evidence type="ECO:0000313" key="13">
    <source>
        <dbReference type="EMBL" id="GLR11322.1"/>
    </source>
</evidence>
<evidence type="ECO:0000256" key="8">
    <source>
        <dbReference type="ARBA" id="ARBA00023114"/>
    </source>
</evidence>
<feature type="signal peptide" evidence="11">
    <location>
        <begin position="1"/>
        <end position="21"/>
    </location>
</feature>
<keyword evidence="8" id="KW-0626">Porin</keyword>
<feature type="chain" id="PRO_5045905771" evidence="11">
    <location>
        <begin position="22"/>
        <end position="305"/>
    </location>
</feature>
<dbReference type="InterPro" id="IPR001702">
    <property type="entry name" value="Porin_Gram-ve"/>
</dbReference>
<evidence type="ECO:0000256" key="5">
    <source>
        <dbReference type="ARBA" id="ARBA00022692"/>
    </source>
</evidence>
<keyword evidence="10" id="KW-0998">Cell outer membrane</keyword>
<name>A0ABQ5YCI8_9NEIS</name>
<feature type="domain" description="Porin" evidence="12">
    <location>
        <begin position="8"/>
        <end position="286"/>
    </location>
</feature>
<dbReference type="PANTHER" id="PTHR34501:SF9">
    <property type="entry name" value="MAJOR OUTER MEMBRANE PROTEIN P.IA"/>
    <property type="match status" value="1"/>
</dbReference>
<dbReference type="InterPro" id="IPR023614">
    <property type="entry name" value="Porin_dom_sf"/>
</dbReference>
<accession>A0ABQ5YCI8</accession>
<evidence type="ECO:0000256" key="3">
    <source>
        <dbReference type="ARBA" id="ARBA00022448"/>
    </source>
</evidence>
<evidence type="ECO:0000313" key="14">
    <source>
        <dbReference type="Proteomes" id="UP001156706"/>
    </source>
</evidence>
<evidence type="ECO:0000256" key="7">
    <source>
        <dbReference type="ARBA" id="ARBA00023065"/>
    </source>
</evidence>
<comment type="caution">
    <text evidence="13">The sequence shown here is derived from an EMBL/GenBank/DDBJ whole genome shotgun (WGS) entry which is preliminary data.</text>
</comment>
<dbReference type="Gene3D" id="2.40.160.10">
    <property type="entry name" value="Porin"/>
    <property type="match status" value="1"/>
</dbReference>
<dbReference type="Proteomes" id="UP001156706">
    <property type="component" value="Unassembled WGS sequence"/>
</dbReference>
<evidence type="ECO:0000256" key="4">
    <source>
        <dbReference type="ARBA" id="ARBA00022452"/>
    </source>
</evidence>
<reference evidence="14" key="1">
    <citation type="journal article" date="2019" name="Int. J. Syst. Evol. Microbiol.">
        <title>The Global Catalogue of Microorganisms (GCM) 10K type strain sequencing project: providing services to taxonomists for standard genome sequencing and annotation.</title>
        <authorList>
            <consortium name="The Broad Institute Genomics Platform"/>
            <consortium name="The Broad Institute Genome Sequencing Center for Infectious Disease"/>
            <person name="Wu L."/>
            <person name="Ma J."/>
        </authorList>
    </citation>
    <scope>NUCLEOTIDE SEQUENCE [LARGE SCALE GENOMIC DNA]</scope>
    <source>
        <strain evidence="14">NBRC 110044</strain>
    </source>
</reference>
<dbReference type="PANTHER" id="PTHR34501">
    <property type="entry name" value="PROTEIN YDDL-RELATED"/>
    <property type="match status" value="1"/>
</dbReference>
<keyword evidence="7" id="KW-0406">Ion transport</keyword>
<keyword evidence="3" id="KW-0813">Transport</keyword>
<evidence type="ECO:0000256" key="10">
    <source>
        <dbReference type="ARBA" id="ARBA00023237"/>
    </source>
</evidence>
<organism evidence="13 14">
    <name type="scientific">Chitinimonas prasina</name>
    <dbReference type="NCBI Taxonomy" id="1434937"/>
    <lineage>
        <taxon>Bacteria</taxon>
        <taxon>Pseudomonadati</taxon>
        <taxon>Pseudomonadota</taxon>
        <taxon>Betaproteobacteria</taxon>
        <taxon>Neisseriales</taxon>
        <taxon>Chitinibacteraceae</taxon>
        <taxon>Chitinimonas</taxon>
    </lineage>
</organism>
<dbReference type="InterPro" id="IPR033900">
    <property type="entry name" value="Gram_neg_porin_domain"/>
</dbReference>
<keyword evidence="9" id="KW-0472">Membrane</keyword>
<evidence type="ECO:0000259" key="12">
    <source>
        <dbReference type="Pfam" id="PF13609"/>
    </source>
</evidence>
<protein>
    <submittedName>
        <fullName evidence="13">Major outer membrane protein P.IB</fullName>
    </submittedName>
</protein>
<dbReference type="Pfam" id="PF13609">
    <property type="entry name" value="Porin_4"/>
    <property type="match status" value="1"/>
</dbReference>
<evidence type="ECO:0000256" key="1">
    <source>
        <dbReference type="ARBA" id="ARBA00004571"/>
    </source>
</evidence>
<keyword evidence="4" id="KW-1134">Transmembrane beta strand</keyword>
<comment type="subunit">
    <text evidence="2">Homotrimer.</text>
</comment>
<keyword evidence="14" id="KW-1185">Reference proteome</keyword>
<dbReference type="SUPFAM" id="SSF56935">
    <property type="entry name" value="Porins"/>
    <property type="match status" value="1"/>
</dbReference>
<dbReference type="InterPro" id="IPR002299">
    <property type="entry name" value="Porin_Neis"/>
</dbReference>
<gene>
    <name evidence="13" type="primary">porB</name>
    <name evidence="13" type="ORF">GCM10007907_01120</name>
</gene>
<evidence type="ECO:0000256" key="6">
    <source>
        <dbReference type="ARBA" id="ARBA00022729"/>
    </source>
</evidence>
<evidence type="ECO:0000256" key="9">
    <source>
        <dbReference type="ARBA" id="ARBA00023136"/>
    </source>
</evidence>
<proteinExistence type="predicted"/>
<dbReference type="EMBL" id="BSOG01000001">
    <property type="protein sequence ID" value="GLR11322.1"/>
    <property type="molecule type" value="Genomic_DNA"/>
</dbReference>
<comment type="subcellular location">
    <subcellularLocation>
        <location evidence="1">Cell outer membrane</location>
        <topology evidence="1">Multi-pass membrane protein</topology>
    </subcellularLocation>
</comment>
<keyword evidence="5" id="KW-0812">Transmembrane</keyword>
<evidence type="ECO:0000256" key="11">
    <source>
        <dbReference type="SAM" id="SignalP"/>
    </source>
</evidence>
<dbReference type="CDD" id="cd00342">
    <property type="entry name" value="gram_neg_porins"/>
    <property type="match status" value="1"/>
</dbReference>
<dbReference type="RefSeq" id="WP_284194485.1">
    <property type="nucleotide sequence ID" value="NZ_BSOG01000001.1"/>
</dbReference>
<dbReference type="PRINTS" id="PR00182">
    <property type="entry name" value="ECOLNEIPORIN"/>
</dbReference>